<keyword evidence="6" id="KW-0175">Coiled coil</keyword>
<dbReference type="HAMAP" id="MF_00900">
    <property type="entry name" value="GTPase_HflX"/>
    <property type="match status" value="1"/>
</dbReference>
<dbReference type="InterPro" id="IPR030394">
    <property type="entry name" value="G_HFLX_dom"/>
</dbReference>
<evidence type="ECO:0000256" key="3">
    <source>
        <dbReference type="ARBA" id="ARBA00022842"/>
    </source>
</evidence>
<dbReference type="PROSITE" id="PS51705">
    <property type="entry name" value="G_HFLX"/>
    <property type="match status" value="1"/>
</dbReference>
<dbReference type="RefSeq" id="WP_257911628.1">
    <property type="nucleotide sequence ID" value="NZ_JANPWE010000001.1"/>
</dbReference>
<comment type="caution">
    <text evidence="8">The sequence shown here is derived from an EMBL/GenBank/DDBJ whole genome shotgun (WGS) entry which is preliminary data.</text>
</comment>
<dbReference type="Pfam" id="PF01926">
    <property type="entry name" value="MMR_HSR1"/>
    <property type="match status" value="1"/>
</dbReference>
<dbReference type="InterPro" id="IPR027417">
    <property type="entry name" value="P-loop_NTPase"/>
</dbReference>
<dbReference type="InterPro" id="IPR006073">
    <property type="entry name" value="GTP-bd"/>
</dbReference>
<evidence type="ECO:0000256" key="1">
    <source>
        <dbReference type="ARBA" id="ARBA00022723"/>
    </source>
</evidence>
<dbReference type="Pfam" id="PF13167">
    <property type="entry name" value="GTP-bdg_N"/>
    <property type="match status" value="1"/>
</dbReference>
<dbReference type="PANTHER" id="PTHR10229">
    <property type="entry name" value="GTP-BINDING PROTEIN HFLX"/>
    <property type="match status" value="1"/>
</dbReference>
<evidence type="ECO:0000256" key="4">
    <source>
        <dbReference type="ARBA" id="ARBA00023134"/>
    </source>
</evidence>
<dbReference type="Proteomes" id="UP001524944">
    <property type="component" value="Unassembled WGS sequence"/>
</dbReference>
<evidence type="ECO:0000313" key="9">
    <source>
        <dbReference type="Proteomes" id="UP001524944"/>
    </source>
</evidence>
<evidence type="ECO:0000256" key="5">
    <source>
        <dbReference type="HAMAP-Rule" id="MF_00900"/>
    </source>
</evidence>
<dbReference type="PRINTS" id="PR00326">
    <property type="entry name" value="GTP1OBG"/>
</dbReference>
<dbReference type="NCBIfam" id="TIGR03156">
    <property type="entry name" value="GTP_HflX"/>
    <property type="match status" value="1"/>
</dbReference>
<dbReference type="InterPro" id="IPR025121">
    <property type="entry name" value="GTPase_HflX_N"/>
</dbReference>
<keyword evidence="9" id="KW-1185">Reference proteome</keyword>
<sequence length="598" mass="66246">MKVSGNLKGISQVMMDRLNHLYELPVERGLVVDEVLALEMAAITRITRKEIAVYLDRHGKVLHVAIGNDDTVPLEEISLRRSEKGLSGVRCVHTHPGGDGQLSSVDLAALEMMHFDCMAALGVLEDGTVGTVGIAFKSSDPDHAGILHRVLPGLNALKEIDFLAIVAEIDKGTDQLHTVEKIKNREKAFLVALQRDALLENVEESLNELEQLVETAGVFVVGKDIQKRSRPDAATYIGQGKVRDIQLLAQAEGIDVVIFDDELSPAQQRNLENLIGVKIIDRSMLILDIFAQRAWSNEGKLQVELAQLKYLLPRLMGQGTVLSRLGGGIATRGPGETKLEVDRRRIRKRITDLEQRLEMVKKSRALHRKRWAAMELPVVALVGYTNAGKSTLMQALTGAQVLIEDKLFATLDSTTRKVDFSDGRSFLLTDTVGFIRKLPHHLIAAFRGTLEETVEADLLLHVLDGSSEQAEEQGDTVHRVLKDLGIGDKPIITVINKADLVTYEGTIKRLLHQYEPAVAVSARKKTGLEALLKMIEETLHQDLVLVQMMIPFHKASLVAEIHSQGKMIKEEYLPEGINIEAYVDQRLKSILERGLVTP</sequence>
<dbReference type="Gene3D" id="3.40.50.300">
    <property type="entry name" value="P-loop containing nucleotide triphosphate hydrolases"/>
    <property type="match status" value="1"/>
</dbReference>
<reference evidence="8 9" key="1">
    <citation type="submission" date="2022-08" db="EMBL/GenBank/DDBJ databases">
        <title>Proteogenomics of the novel Dehalobacterium formicoaceticum strain EZ94 highlights a key role of methyltransferases during anaerobic dichloromethane degradation.</title>
        <authorList>
            <person name="Wasmund K."/>
        </authorList>
    </citation>
    <scope>NUCLEOTIDE SEQUENCE [LARGE SCALE GENOMIC DNA]</scope>
    <source>
        <strain evidence="8 9">EZ94</strain>
    </source>
</reference>
<keyword evidence="5" id="KW-0963">Cytoplasm</keyword>
<comment type="function">
    <text evidence="5">GTPase that associates with the 50S ribosomal subunit and may have a role during protein synthesis or ribosome biogenesis.</text>
</comment>
<dbReference type="PANTHER" id="PTHR10229:SF0">
    <property type="entry name" value="GTP-BINDING PROTEIN 6-RELATED"/>
    <property type="match status" value="1"/>
</dbReference>
<comment type="subunit">
    <text evidence="5">Monomer. Associates with the 50S ribosomal subunit.</text>
</comment>
<feature type="coiled-coil region" evidence="6">
    <location>
        <begin position="336"/>
        <end position="363"/>
    </location>
</feature>
<proteinExistence type="inferred from homology"/>
<keyword evidence="3" id="KW-0460">Magnesium</keyword>
<name>A0ABT1XZR0_9FIRM</name>
<dbReference type="EMBL" id="JANPWE010000001">
    <property type="protein sequence ID" value="MCR6544109.1"/>
    <property type="molecule type" value="Genomic_DNA"/>
</dbReference>
<comment type="similarity">
    <text evidence="5">Belongs to the TRAFAC class OBG-HflX-like GTPase superfamily. HflX GTPase family.</text>
</comment>
<comment type="subcellular location">
    <subcellularLocation>
        <location evidence="5">Cytoplasm</location>
    </subcellularLocation>
    <text evidence="5">May associate with membranes.</text>
</comment>
<keyword evidence="2 5" id="KW-0547">Nucleotide-binding</keyword>
<dbReference type="CDD" id="cd01878">
    <property type="entry name" value="HflX"/>
    <property type="match status" value="1"/>
</dbReference>
<evidence type="ECO:0000313" key="8">
    <source>
        <dbReference type="EMBL" id="MCR6544109.1"/>
    </source>
</evidence>
<dbReference type="Gene3D" id="6.10.250.2860">
    <property type="match status" value="1"/>
</dbReference>
<gene>
    <name evidence="5 8" type="primary">hflX</name>
    <name evidence="8" type="ORF">NVS47_01015</name>
</gene>
<accession>A0ABT1XZR0</accession>
<dbReference type="InterPro" id="IPR016496">
    <property type="entry name" value="GTPase_HflX"/>
</dbReference>
<evidence type="ECO:0000256" key="2">
    <source>
        <dbReference type="ARBA" id="ARBA00022741"/>
    </source>
</evidence>
<feature type="domain" description="Hflx-type G" evidence="7">
    <location>
        <begin position="377"/>
        <end position="543"/>
    </location>
</feature>
<keyword evidence="4 5" id="KW-0342">GTP-binding</keyword>
<dbReference type="InterPro" id="IPR042108">
    <property type="entry name" value="GTPase_HflX_N_sf"/>
</dbReference>
<evidence type="ECO:0000256" key="6">
    <source>
        <dbReference type="SAM" id="Coils"/>
    </source>
</evidence>
<dbReference type="SUPFAM" id="SSF52540">
    <property type="entry name" value="P-loop containing nucleoside triphosphate hydrolases"/>
    <property type="match status" value="1"/>
</dbReference>
<dbReference type="Pfam" id="PF16360">
    <property type="entry name" value="GTP-bdg_M"/>
    <property type="match status" value="1"/>
</dbReference>
<organism evidence="8 9">
    <name type="scientific">Dehalobacterium formicoaceticum</name>
    <dbReference type="NCBI Taxonomy" id="51515"/>
    <lineage>
        <taxon>Bacteria</taxon>
        <taxon>Bacillati</taxon>
        <taxon>Bacillota</taxon>
        <taxon>Clostridia</taxon>
        <taxon>Eubacteriales</taxon>
        <taxon>Peptococcaceae</taxon>
        <taxon>Dehalobacterium</taxon>
    </lineage>
</organism>
<evidence type="ECO:0000259" key="7">
    <source>
        <dbReference type="PROSITE" id="PS51705"/>
    </source>
</evidence>
<protein>
    <recommendedName>
        <fullName evidence="5">GTPase HflX</fullName>
    </recommendedName>
    <alternativeName>
        <fullName evidence="5">GTP-binding protein HflX</fullName>
    </alternativeName>
</protein>
<keyword evidence="1" id="KW-0479">Metal-binding</keyword>
<dbReference type="Gene3D" id="3.40.50.11060">
    <property type="entry name" value="GTPase HflX, N-terminal domain"/>
    <property type="match status" value="1"/>
</dbReference>
<dbReference type="InterPro" id="IPR032305">
    <property type="entry name" value="GTP-bd_M"/>
</dbReference>